<dbReference type="Proteomes" id="UP000054538">
    <property type="component" value="Unassembled WGS sequence"/>
</dbReference>
<keyword evidence="2" id="KW-1185">Reference proteome</keyword>
<organism evidence="1 2">
    <name type="scientific">Paxillus rubicundulus Ve08.2h10</name>
    <dbReference type="NCBI Taxonomy" id="930991"/>
    <lineage>
        <taxon>Eukaryota</taxon>
        <taxon>Fungi</taxon>
        <taxon>Dikarya</taxon>
        <taxon>Basidiomycota</taxon>
        <taxon>Agaricomycotina</taxon>
        <taxon>Agaricomycetes</taxon>
        <taxon>Agaricomycetidae</taxon>
        <taxon>Boletales</taxon>
        <taxon>Paxilineae</taxon>
        <taxon>Paxillaceae</taxon>
        <taxon>Paxillus</taxon>
    </lineage>
</organism>
<dbReference type="EMBL" id="KN825548">
    <property type="protein sequence ID" value="KIK87039.1"/>
    <property type="molecule type" value="Genomic_DNA"/>
</dbReference>
<dbReference type="AlphaFoldDB" id="A0A0D0DSP8"/>
<sequence>VLDEESEKVINEMEGKVKGRFTTGQCDGWKNVSKSSIIGTMVNVEYKPHLLNTIDISALPKTVAELLKIVLEVIQYVTEELKVHIVAWCNDASGESA</sequence>
<feature type="non-terminal residue" evidence="1">
    <location>
        <position position="97"/>
    </location>
</feature>
<proteinExistence type="predicted"/>
<gene>
    <name evidence="1" type="ORF">PAXRUDRAFT_77865</name>
</gene>
<feature type="non-terminal residue" evidence="1">
    <location>
        <position position="1"/>
    </location>
</feature>
<dbReference type="OrthoDB" id="2652027at2759"/>
<evidence type="ECO:0000313" key="2">
    <source>
        <dbReference type="Proteomes" id="UP000054538"/>
    </source>
</evidence>
<evidence type="ECO:0000313" key="1">
    <source>
        <dbReference type="EMBL" id="KIK87039.1"/>
    </source>
</evidence>
<accession>A0A0D0DSP8</accession>
<protein>
    <submittedName>
        <fullName evidence="1">Uncharacterized protein</fullName>
    </submittedName>
</protein>
<reference evidence="2" key="2">
    <citation type="submission" date="2015-01" db="EMBL/GenBank/DDBJ databases">
        <title>Evolutionary Origins and Diversification of the Mycorrhizal Mutualists.</title>
        <authorList>
            <consortium name="DOE Joint Genome Institute"/>
            <consortium name="Mycorrhizal Genomics Consortium"/>
            <person name="Kohler A."/>
            <person name="Kuo A."/>
            <person name="Nagy L.G."/>
            <person name="Floudas D."/>
            <person name="Copeland A."/>
            <person name="Barry K.W."/>
            <person name="Cichocki N."/>
            <person name="Veneault-Fourrey C."/>
            <person name="LaButti K."/>
            <person name="Lindquist E.A."/>
            <person name="Lipzen A."/>
            <person name="Lundell T."/>
            <person name="Morin E."/>
            <person name="Murat C."/>
            <person name="Riley R."/>
            <person name="Ohm R."/>
            <person name="Sun H."/>
            <person name="Tunlid A."/>
            <person name="Henrissat B."/>
            <person name="Grigoriev I.V."/>
            <person name="Hibbett D.S."/>
            <person name="Martin F."/>
        </authorList>
    </citation>
    <scope>NUCLEOTIDE SEQUENCE [LARGE SCALE GENOMIC DNA]</scope>
    <source>
        <strain evidence="2">Ve08.2h10</strain>
    </source>
</reference>
<dbReference type="InParanoid" id="A0A0D0DSP8"/>
<name>A0A0D0DSP8_9AGAM</name>
<reference evidence="1 2" key="1">
    <citation type="submission" date="2014-04" db="EMBL/GenBank/DDBJ databases">
        <authorList>
            <consortium name="DOE Joint Genome Institute"/>
            <person name="Kuo A."/>
            <person name="Kohler A."/>
            <person name="Jargeat P."/>
            <person name="Nagy L.G."/>
            <person name="Floudas D."/>
            <person name="Copeland A."/>
            <person name="Barry K.W."/>
            <person name="Cichocki N."/>
            <person name="Veneault-Fourrey C."/>
            <person name="LaButti K."/>
            <person name="Lindquist E.A."/>
            <person name="Lipzen A."/>
            <person name="Lundell T."/>
            <person name="Morin E."/>
            <person name="Murat C."/>
            <person name="Sun H."/>
            <person name="Tunlid A."/>
            <person name="Henrissat B."/>
            <person name="Grigoriev I.V."/>
            <person name="Hibbett D.S."/>
            <person name="Martin F."/>
            <person name="Nordberg H.P."/>
            <person name="Cantor M.N."/>
            <person name="Hua S.X."/>
        </authorList>
    </citation>
    <scope>NUCLEOTIDE SEQUENCE [LARGE SCALE GENOMIC DNA]</scope>
    <source>
        <strain evidence="1 2">Ve08.2h10</strain>
    </source>
</reference>
<dbReference type="HOGENOM" id="CLU_170509_0_0_1"/>